<dbReference type="Proteomes" id="UP000075884">
    <property type="component" value="Unassembled WGS sequence"/>
</dbReference>
<accession>A0A182NFU1</accession>
<feature type="compositionally biased region" description="Polar residues" evidence="1">
    <location>
        <begin position="211"/>
        <end position="223"/>
    </location>
</feature>
<feature type="compositionally biased region" description="Low complexity" evidence="1">
    <location>
        <begin position="112"/>
        <end position="121"/>
    </location>
</feature>
<protein>
    <submittedName>
        <fullName evidence="2">Uncharacterized protein</fullName>
    </submittedName>
</protein>
<dbReference type="VEuPathDB" id="VectorBase:ADIR006513"/>
<feature type="compositionally biased region" description="Basic residues" evidence="1">
    <location>
        <begin position="93"/>
        <end position="104"/>
    </location>
</feature>
<feature type="compositionally biased region" description="Basic residues" evidence="1">
    <location>
        <begin position="122"/>
        <end position="131"/>
    </location>
</feature>
<evidence type="ECO:0000313" key="2">
    <source>
        <dbReference type="EnsemblMetazoa" id="ADIR006513-PA"/>
    </source>
</evidence>
<dbReference type="EnsemblMetazoa" id="ADIR006513-RA">
    <property type="protein sequence ID" value="ADIR006513-PA"/>
    <property type="gene ID" value="ADIR006513"/>
</dbReference>
<proteinExistence type="predicted"/>
<name>A0A182NFU1_9DIPT</name>
<evidence type="ECO:0000313" key="3">
    <source>
        <dbReference type="Proteomes" id="UP000075884"/>
    </source>
</evidence>
<keyword evidence="3" id="KW-1185">Reference proteome</keyword>
<dbReference type="AlphaFoldDB" id="A0A182NFU1"/>
<reference evidence="2" key="2">
    <citation type="submission" date="2020-05" db="UniProtKB">
        <authorList>
            <consortium name="EnsemblMetazoa"/>
        </authorList>
    </citation>
    <scope>IDENTIFICATION</scope>
    <source>
        <strain evidence="2">WRAIR2</strain>
    </source>
</reference>
<reference evidence="3" key="1">
    <citation type="submission" date="2013-03" db="EMBL/GenBank/DDBJ databases">
        <title>The Genome Sequence of Anopheles dirus WRAIR2.</title>
        <authorList>
            <consortium name="The Broad Institute Genomics Platform"/>
            <person name="Neafsey D.E."/>
            <person name="Walton C."/>
            <person name="Walker B."/>
            <person name="Young S.K."/>
            <person name="Zeng Q."/>
            <person name="Gargeya S."/>
            <person name="Fitzgerald M."/>
            <person name="Haas B."/>
            <person name="Abouelleil A."/>
            <person name="Allen A.W."/>
            <person name="Alvarado L."/>
            <person name="Arachchi H.M."/>
            <person name="Berlin A.M."/>
            <person name="Chapman S.B."/>
            <person name="Gainer-Dewar J."/>
            <person name="Goldberg J."/>
            <person name="Griggs A."/>
            <person name="Gujja S."/>
            <person name="Hansen M."/>
            <person name="Howarth C."/>
            <person name="Imamovic A."/>
            <person name="Ireland A."/>
            <person name="Larimer J."/>
            <person name="McCowan C."/>
            <person name="Murphy C."/>
            <person name="Pearson M."/>
            <person name="Poon T.W."/>
            <person name="Priest M."/>
            <person name="Roberts A."/>
            <person name="Saif S."/>
            <person name="Shea T."/>
            <person name="Sisk P."/>
            <person name="Sykes S."/>
            <person name="Wortman J."/>
            <person name="Nusbaum C."/>
            <person name="Birren B."/>
        </authorList>
    </citation>
    <scope>NUCLEOTIDE SEQUENCE [LARGE SCALE GENOMIC DNA]</scope>
    <source>
        <strain evidence="3">WRAIR2</strain>
    </source>
</reference>
<evidence type="ECO:0000256" key="1">
    <source>
        <dbReference type="SAM" id="MobiDB-lite"/>
    </source>
</evidence>
<sequence>GEREWGWLTVVFSRRGGCRCSTQHKIGRTIIDYKSWRRRPKDRQSTVLNSSVTNASSQTFFAVRPSTNLTNPVQNVQAVRSVVPAGRRCCRPRTRRCPGRRARRPGGPPCPGCRQPLVVARRAPRPGRQARGRPLGPGRCRPPHPGREGCPGCAPRPGRPPCPAGPPHPGRQDRRARRPGRPLRAPGPGRQERRPRQPGPPPPLRHPPETATGNFFYTHQSPKSRVPRRRYAHTPTPTRAQRSCKYSASTPVRCAALRPTS</sequence>
<feature type="region of interest" description="Disordered" evidence="1">
    <location>
        <begin position="93"/>
        <end position="245"/>
    </location>
</feature>
<feature type="compositionally biased region" description="Polar residues" evidence="1">
    <location>
        <begin position="235"/>
        <end position="245"/>
    </location>
</feature>
<organism evidence="2 3">
    <name type="scientific">Anopheles dirus</name>
    <dbReference type="NCBI Taxonomy" id="7168"/>
    <lineage>
        <taxon>Eukaryota</taxon>
        <taxon>Metazoa</taxon>
        <taxon>Ecdysozoa</taxon>
        <taxon>Arthropoda</taxon>
        <taxon>Hexapoda</taxon>
        <taxon>Insecta</taxon>
        <taxon>Pterygota</taxon>
        <taxon>Neoptera</taxon>
        <taxon>Endopterygota</taxon>
        <taxon>Diptera</taxon>
        <taxon>Nematocera</taxon>
        <taxon>Culicoidea</taxon>
        <taxon>Culicidae</taxon>
        <taxon>Anophelinae</taxon>
        <taxon>Anopheles</taxon>
    </lineage>
</organism>
<feature type="compositionally biased region" description="Pro residues" evidence="1">
    <location>
        <begin position="157"/>
        <end position="169"/>
    </location>
</feature>